<dbReference type="OrthoDB" id="5863270at2759"/>
<name>A0A4Y2RLJ5_ARAVE</name>
<accession>A0A4Y2RLJ5</accession>
<dbReference type="PANTHER" id="PTHR47331:SF5">
    <property type="entry name" value="RIBONUCLEASE H"/>
    <property type="match status" value="1"/>
</dbReference>
<protein>
    <submittedName>
        <fullName evidence="1">Uncharacterized protein</fullName>
    </submittedName>
</protein>
<proteinExistence type="predicted"/>
<keyword evidence="2" id="KW-1185">Reference proteome</keyword>
<dbReference type="Proteomes" id="UP000499080">
    <property type="component" value="Unassembled WGS sequence"/>
</dbReference>
<reference evidence="1 2" key="1">
    <citation type="journal article" date="2019" name="Sci. Rep.">
        <title>Orb-weaving spider Araneus ventricosus genome elucidates the spidroin gene catalogue.</title>
        <authorList>
            <person name="Kono N."/>
            <person name="Nakamura H."/>
            <person name="Ohtoshi R."/>
            <person name="Moran D.A.P."/>
            <person name="Shinohara A."/>
            <person name="Yoshida Y."/>
            <person name="Fujiwara M."/>
            <person name="Mori M."/>
            <person name="Tomita M."/>
            <person name="Arakawa K."/>
        </authorList>
    </citation>
    <scope>NUCLEOTIDE SEQUENCE [LARGE SCALE GENOMIC DNA]</scope>
</reference>
<organism evidence="1 2">
    <name type="scientific">Araneus ventricosus</name>
    <name type="common">Orbweaver spider</name>
    <name type="synonym">Epeira ventricosa</name>
    <dbReference type="NCBI Taxonomy" id="182803"/>
    <lineage>
        <taxon>Eukaryota</taxon>
        <taxon>Metazoa</taxon>
        <taxon>Ecdysozoa</taxon>
        <taxon>Arthropoda</taxon>
        <taxon>Chelicerata</taxon>
        <taxon>Arachnida</taxon>
        <taxon>Araneae</taxon>
        <taxon>Araneomorphae</taxon>
        <taxon>Entelegynae</taxon>
        <taxon>Araneoidea</taxon>
        <taxon>Araneidae</taxon>
        <taxon>Araneus</taxon>
    </lineage>
</organism>
<dbReference type="EMBL" id="BGPR01017618">
    <property type="protein sequence ID" value="GBN76692.1"/>
    <property type="molecule type" value="Genomic_DNA"/>
</dbReference>
<comment type="caution">
    <text evidence="1">The sequence shown here is derived from an EMBL/GenBank/DDBJ whole genome shotgun (WGS) entry which is preliminary data.</text>
</comment>
<dbReference type="InterPro" id="IPR008042">
    <property type="entry name" value="Retrotrans_Pao"/>
</dbReference>
<dbReference type="AlphaFoldDB" id="A0A4Y2RLJ5"/>
<gene>
    <name evidence="1" type="ORF">AVEN_258574_1</name>
</gene>
<evidence type="ECO:0000313" key="1">
    <source>
        <dbReference type="EMBL" id="GBN76692.1"/>
    </source>
</evidence>
<evidence type="ECO:0000313" key="2">
    <source>
        <dbReference type="Proteomes" id="UP000499080"/>
    </source>
</evidence>
<dbReference type="PANTHER" id="PTHR47331">
    <property type="entry name" value="PHD-TYPE DOMAIN-CONTAINING PROTEIN"/>
    <property type="match status" value="1"/>
</dbReference>
<sequence length="154" mass="17829">MHLLENYTEFYDVVQKLKCYFYVDKFSKWLNEMYLLKDVALPRFMNFNETSELHVFVDACKGAYSACVFVRSKVEGESKVRLIRAKNRVAPLKSLSILRLELMACCVGARLVNSVIKAIDASSIKVTLWSDSTVALWWIKEYGDWSVLLPKRES</sequence>
<dbReference type="Pfam" id="PF05380">
    <property type="entry name" value="Peptidase_A17"/>
    <property type="match status" value="1"/>
</dbReference>